<feature type="region of interest" description="Disordered" evidence="1">
    <location>
        <begin position="1"/>
        <end position="29"/>
    </location>
</feature>
<feature type="compositionally biased region" description="Polar residues" evidence="1">
    <location>
        <begin position="10"/>
        <end position="29"/>
    </location>
</feature>
<proteinExistence type="predicted"/>
<name>A0ABS8S5M7_DATST</name>
<evidence type="ECO:0000313" key="2">
    <source>
        <dbReference type="EMBL" id="MCD7454377.1"/>
    </source>
</evidence>
<comment type="caution">
    <text evidence="2">The sequence shown here is derived from an EMBL/GenBank/DDBJ whole genome shotgun (WGS) entry which is preliminary data.</text>
</comment>
<dbReference type="EMBL" id="JACEIK010000299">
    <property type="protein sequence ID" value="MCD7454377.1"/>
    <property type="molecule type" value="Genomic_DNA"/>
</dbReference>
<keyword evidence="3" id="KW-1185">Reference proteome</keyword>
<evidence type="ECO:0000313" key="3">
    <source>
        <dbReference type="Proteomes" id="UP000823775"/>
    </source>
</evidence>
<dbReference type="Proteomes" id="UP000823775">
    <property type="component" value="Unassembled WGS sequence"/>
</dbReference>
<accession>A0ABS8S5M7</accession>
<gene>
    <name evidence="2" type="ORF">HAX54_024546</name>
</gene>
<sequence length="199" mass="22233">MGWVEGSGVEPSSTPSTEKGSPTCLSSPKWNGTPIQAVAANTPSPTPIEDDVPLNLDARASRIGEVSRLGHLFELPIPYMYDNKVTEFYERLMCTDNEGIVFATMEGEEFFLDATSLRQILRVPTDGISIFNCYYLRFLYHGDPGYVSAINLLMLMIEHIFKVTNIKDGRHALRYEYLLMSVFKHFGVVLGKGTVATKK</sequence>
<evidence type="ECO:0000256" key="1">
    <source>
        <dbReference type="SAM" id="MobiDB-lite"/>
    </source>
</evidence>
<organism evidence="2 3">
    <name type="scientific">Datura stramonium</name>
    <name type="common">Jimsonweed</name>
    <name type="synonym">Common thornapple</name>
    <dbReference type="NCBI Taxonomy" id="4076"/>
    <lineage>
        <taxon>Eukaryota</taxon>
        <taxon>Viridiplantae</taxon>
        <taxon>Streptophyta</taxon>
        <taxon>Embryophyta</taxon>
        <taxon>Tracheophyta</taxon>
        <taxon>Spermatophyta</taxon>
        <taxon>Magnoliopsida</taxon>
        <taxon>eudicotyledons</taxon>
        <taxon>Gunneridae</taxon>
        <taxon>Pentapetalae</taxon>
        <taxon>asterids</taxon>
        <taxon>lamiids</taxon>
        <taxon>Solanales</taxon>
        <taxon>Solanaceae</taxon>
        <taxon>Solanoideae</taxon>
        <taxon>Datureae</taxon>
        <taxon>Datura</taxon>
    </lineage>
</organism>
<protein>
    <submittedName>
        <fullName evidence="2">Uncharacterized protein</fullName>
    </submittedName>
</protein>
<reference evidence="2 3" key="1">
    <citation type="journal article" date="2021" name="BMC Genomics">
        <title>Datura genome reveals duplications of psychoactive alkaloid biosynthetic genes and high mutation rate following tissue culture.</title>
        <authorList>
            <person name="Rajewski A."/>
            <person name="Carter-House D."/>
            <person name="Stajich J."/>
            <person name="Litt A."/>
        </authorList>
    </citation>
    <scope>NUCLEOTIDE SEQUENCE [LARGE SCALE GENOMIC DNA]</scope>
    <source>
        <strain evidence="2">AR-01</strain>
    </source>
</reference>